<evidence type="ECO:0000313" key="4">
    <source>
        <dbReference type="EMBL" id="EQD40860.1"/>
    </source>
</evidence>
<dbReference type="CDD" id="cd00392">
    <property type="entry name" value="Ribosomal_L13"/>
    <property type="match status" value="1"/>
</dbReference>
<keyword evidence="3" id="KW-0687">Ribonucleoprotein</keyword>
<dbReference type="GO" id="GO:0017148">
    <property type="term" value="P:negative regulation of translation"/>
    <property type="evidence" value="ECO:0007669"/>
    <property type="project" value="TreeGrafter"/>
</dbReference>
<keyword evidence="2 4" id="KW-0689">Ribosomal protein</keyword>
<protein>
    <submittedName>
        <fullName evidence="4">50S ribosomal protein L13P</fullName>
    </submittedName>
</protein>
<reference evidence="4" key="2">
    <citation type="journal article" date="2014" name="ISME J.">
        <title>Microbial stratification in low pH oxic and suboxic macroscopic growths along an acid mine drainage.</title>
        <authorList>
            <person name="Mendez-Garcia C."/>
            <person name="Mesa V."/>
            <person name="Sprenger R.R."/>
            <person name="Richter M."/>
            <person name="Diez M.S."/>
            <person name="Solano J."/>
            <person name="Bargiela R."/>
            <person name="Golyshina O.V."/>
            <person name="Manteca A."/>
            <person name="Ramos J.L."/>
            <person name="Gallego J.R."/>
            <person name="Llorente I."/>
            <person name="Martins Dos Santos V.A."/>
            <person name="Jensen O.N."/>
            <person name="Pelaez A.I."/>
            <person name="Sanchez J."/>
            <person name="Ferrer M."/>
        </authorList>
    </citation>
    <scope>NUCLEOTIDE SEQUENCE</scope>
</reference>
<feature type="non-terminal residue" evidence="4">
    <location>
        <position position="1"/>
    </location>
</feature>
<dbReference type="HAMAP" id="MF_01366">
    <property type="entry name" value="Ribosomal_uL13"/>
    <property type="match status" value="1"/>
</dbReference>
<dbReference type="Gene3D" id="3.90.1180.10">
    <property type="entry name" value="Ribosomal protein L13"/>
    <property type="match status" value="1"/>
</dbReference>
<evidence type="ECO:0000256" key="1">
    <source>
        <dbReference type="ARBA" id="ARBA00006227"/>
    </source>
</evidence>
<comment type="similarity">
    <text evidence="1">Belongs to the universal ribosomal protein uL13 family.</text>
</comment>
<reference evidence="4" key="1">
    <citation type="submission" date="2013-08" db="EMBL/GenBank/DDBJ databases">
        <authorList>
            <person name="Mendez C."/>
            <person name="Richter M."/>
            <person name="Ferrer M."/>
            <person name="Sanchez J."/>
        </authorList>
    </citation>
    <scope>NUCLEOTIDE SEQUENCE</scope>
</reference>
<dbReference type="InterPro" id="IPR005823">
    <property type="entry name" value="Ribosomal_uL13_bac-type"/>
</dbReference>
<dbReference type="EMBL" id="AUZY01009804">
    <property type="protein sequence ID" value="EQD40860.1"/>
    <property type="molecule type" value="Genomic_DNA"/>
</dbReference>
<dbReference type="PANTHER" id="PTHR11545">
    <property type="entry name" value="RIBOSOMAL PROTEIN L13"/>
    <property type="match status" value="1"/>
</dbReference>
<sequence>GNQMRVIDASNAIYGRLSAHVAKQLLDGETIKIVNADKCVITGSKDFIIDDFEKRRDIGSVRKGPYYPRTPDQILRRSIKNMLPSKKTHGKEALARCLVYCGVPSELKDAKVETIDAAKNKRLSNFITLSEISERLGYKVRL</sequence>
<evidence type="ECO:0000256" key="3">
    <source>
        <dbReference type="ARBA" id="ARBA00023274"/>
    </source>
</evidence>
<comment type="caution">
    <text evidence="4">The sequence shown here is derived from an EMBL/GenBank/DDBJ whole genome shotgun (WGS) entry which is preliminary data.</text>
</comment>
<dbReference type="PIRSF" id="PIRSF002181">
    <property type="entry name" value="Ribosomal_L13"/>
    <property type="match status" value="1"/>
</dbReference>
<dbReference type="PANTHER" id="PTHR11545:SF3">
    <property type="entry name" value="LARGE RIBOSOMAL SUBUNIT PROTEIN UL13"/>
    <property type="match status" value="1"/>
</dbReference>
<proteinExistence type="inferred from homology"/>
<dbReference type="GO" id="GO:0003735">
    <property type="term" value="F:structural constituent of ribosome"/>
    <property type="evidence" value="ECO:0007669"/>
    <property type="project" value="InterPro"/>
</dbReference>
<dbReference type="InterPro" id="IPR036899">
    <property type="entry name" value="Ribosomal_uL13_sf"/>
</dbReference>
<dbReference type="InterPro" id="IPR005822">
    <property type="entry name" value="Ribosomal_uL13"/>
</dbReference>
<dbReference type="NCBIfam" id="TIGR01077">
    <property type="entry name" value="L13_A_E"/>
    <property type="match status" value="1"/>
</dbReference>
<dbReference type="NCBIfam" id="NF005004">
    <property type="entry name" value="PRK06394.1"/>
    <property type="match status" value="1"/>
</dbReference>
<dbReference type="GO" id="GO:0003729">
    <property type="term" value="F:mRNA binding"/>
    <property type="evidence" value="ECO:0007669"/>
    <property type="project" value="TreeGrafter"/>
</dbReference>
<evidence type="ECO:0000256" key="2">
    <source>
        <dbReference type="ARBA" id="ARBA00022980"/>
    </source>
</evidence>
<dbReference type="GO" id="GO:0022625">
    <property type="term" value="C:cytosolic large ribosomal subunit"/>
    <property type="evidence" value="ECO:0007669"/>
    <property type="project" value="TreeGrafter"/>
</dbReference>
<accession>T1AFZ5</accession>
<organism evidence="4">
    <name type="scientific">mine drainage metagenome</name>
    <dbReference type="NCBI Taxonomy" id="410659"/>
    <lineage>
        <taxon>unclassified sequences</taxon>
        <taxon>metagenomes</taxon>
        <taxon>ecological metagenomes</taxon>
    </lineage>
</organism>
<dbReference type="AlphaFoldDB" id="T1AFZ5"/>
<dbReference type="Pfam" id="PF00572">
    <property type="entry name" value="Ribosomal_L13"/>
    <property type="match status" value="1"/>
</dbReference>
<dbReference type="GO" id="GO:0006412">
    <property type="term" value="P:translation"/>
    <property type="evidence" value="ECO:0007669"/>
    <property type="project" value="InterPro"/>
</dbReference>
<dbReference type="SUPFAM" id="SSF52161">
    <property type="entry name" value="Ribosomal protein L13"/>
    <property type="match status" value="1"/>
</dbReference>
<gene>
    <name evidence="4" type="ORF">B1B_14767</name>
</gene>
<dbReference type="InterPro" id="IPR005755">
    <property type="entry name" value="Ribosomal_uL13_euk/arc"/>
</dbReference>
<name>T1AFZ5_9ZZZZ</name>